<dbReference type="InterPro" id="IPR037457">
    <property type="entry name" value="M28_QC"/>
</dbReference>
<evidence type="ECO:0000256" key="12">
    <source>
        <dbReference type="SAM" id="Phobius"/>
    </source>
</evidence>
<proteinExistence type="inferred from homology"/>
<keyword evidence="7" id="KW-0808">Transferase</keyword>
<evidence type="ECO:0000256" key="6">
    <source>
        <dbReference type="ARBA" id="ARBA00022525"/>
    </source>
</evidence>
<evidence type="ECO:0000256" key="2">
    <source>
        <dbReference type="ARBA" id="ARBA00004613"/>
    </source>
</evidence>
<sequence>MDKTESYLFYYRRRWALLILLIAGVCLFAYSIVPRINFEASKLSATYDFFLPRSLQCSHKNRTRLESGRLHLARSRVIICGMVRDHEMEIPRIRQQIEEITGLFADYVIIIVENDSKDGTRRELIRWAQDNKVAGRIHVIGCGNKANDDRPCNLSLARTAADHPPDQSRIEKMVQLRNIYMKYIEDNTQLPQYEYILVQDFDLVTYTYIDGFLSTGFHLHTDPTIDAICANGVYNHVLFGRKKYVDPYAHKDEQNQNWSVIYNEIWSSFFRLYPCSIDLVPVRSCFSGATFYRYSSMKGKRYRTYLDSYKQPICEHVGLHETLKKVYLNSEMILYVKREINSNQYQCFSSITDNSDEFCSKLLQPLLIQRVSGTAGAAQAKQHIVSKLRSTNMWNIDLDTFDAMTPDGKVEFTNIIATLDATATRRLVLACHYDSKKLTNSIGATDSAVPCAILLDIALSLQQQLNDLKGNKGNPTLQLLFFDGEEAVRSWTSTDSLYGSRHLASKMRNTNVEGQQNINQIDAIDMFVLLDLIGHKDVQFTNFFDRTTGKYYNRLRNIETQLLRSYNNNGYKRSVFSSMVQNGVTQDDHIPFLNYDVPIIHLIPVPFPPTWHRADDNEANLDFPSITHIRNIMKVFVIEYLHLKQQKRC</sequence>
<comment type="subcellular location">
    <subcellularLocation>
        <location evidence="2">Secreted</location>
    </subcellularLocation>
</comment>
<evidence type="ECO:0000313" key="15">
    <source>
        <dbReference type="Proteomes" id="UP000663832"/>
    </source>
</evidence>
<keyword evidence="10" id="KW-1015">Disulfide bond</keyword>
<keyword evidence="9" id="KW-0862">Zinc</keyword>
<dbReference type="InterPro" id="IPR021047">
    <property type="entry name" value="Mannosyltransferase_CMT1"/>
</dbReference>
<comment type="similarity">
    <text evidence="3">Belongs to the glutaminyl-peptide cyclotransferase family.</text>
</comment>
<evidence type="ECO:0000256" key="9">
    <source>
        <dbReference type="ARBA" id="ARBA00022833"/>
    </source>
</evidence>
<dbReference type="SUPFAM" id="SSF53187">
    <property type="entry name" value="Zn-dependent exopeptidases"/>
    <property type="match status" value="1"/>
</dbReference>
<gene>
    <name evidence="14" type="ORF">QVE165_LOCUS27796</name>
</gene>
<accession>A0A814Z488</accession>
<comment type="catalytic activity">
    <reaction evidence="1">
        <text>N-terminal L-glutaminyl-[peptide] = N-terminal 5-oxo-L-prolyl-[peptide] + NH4(+)</text>
        <dbReference type="Rhea" id="RHEA:23652"/>
        <dbReference type="Rhea" id="RHEA-COMP:11736"/>
        <dbReference type="Rhea" id="RHEA-COMP:11846"/>
        <dbReference type="ChEBI" id="CHEBI:28938"/>
        <dbReference type="ChEBI" id="CHEBI:64722"/>
        <dbReference type="ChEBI" id="CHEBI:87215"/>
        <dbReference type="EC" id="2.3.2.5"/>
    </reaction>
</comment>
<dbReference type="Gene3D" id="3.40.630.10">
    <property type="entry name" value="Zn peptidases"/>
    <property type="match status" value="1"/>
</dbReference>
<evidence type="ECO:0000256" key="4">
    <source>
        <dbReference type="ARBA" id="ARBA00012012"/>
    </source>
</evidence>
<dbReference type="GO" id="GO:0008270">
    <property type="term" value="F:zinc ion binding"/>
    <property type="evidence" value="ECO:0007669"/>
    <property type="project" value="TreeGrafter"/>
</dbReference>
<keyword evidence="11" id="KW-0012">Acyltransferase</keyword>
<evidence type="ECO:0000256" key="11">
    <source>
        <dbReference type="ARBA" id="ARBA00023315"/>
    </source>
</evidence>
<name>A0A814Z488_9BILA</name>
<evidence type="ECO:0000256" key="5">
    <source>
        <dbReference type="ARBA" id="ARBA00016861"/>
    </source>
</evidence>
<reference evidence="14" key="1">
    <citation type="submission" date="2021-02" db="EMBL/GenBank/DDBJ databases">
        <authorList>
            <person name="Nowell W R."/>
        </authorList>
    </citation>
    <scope>NUCLEOTIDE SEQUENCE</scope>
</reference>
<keyword evidence="12" id="KW-0812">Transmembrane</keyword>
<dbReference type="PANTHER" id="PTHR12283">
    <property type="entry name" value="GLUTAMINYL-PEPTIDE CYCLOTRANSFERASE"/>
    <property type="match status" value="1"/>
</dbReference>
<dbReference type="EC" id="2.3.2.5" evidence="4"/>
<protein>
    <recommendedName>
        <fullName evidence="5">Glutaminyl-peptide cyclotransferase</fullName>
        <ecNumber evidence="4">2.3.2.5</ecNumber>
    </recommendedName>
</protein>
<keyword evidence="6" id="KW-0964">Secreted</keyword>
<comment type="caution">
    <text evidence="14">The sequence shown here is derived from an EMBL/GenBank/DDBJ whole genome shotgun (WGS) entry which is preliminary data.</text>
</comment>
<evidence type="ECO:0000259" key="13">
    <source>
        <dbReference type="Pfam" id="PF04389"/>
    </source>
</evidence>
<dbReference type="Pfam" id="PF04389">
    <property type="entry name" value="Peptidase_M28"/>
    <property type="match status" value="1"/>
</dbReference>
<dbReference type="Pfam" id="PF11735">
    <property type="entry name" value="CAP59_mtransfer"/>
    <property type="match status" value="1"/>
</dbReference>
<dbReference type="AlphaFoldDB" id="A0A814Z488"/>
<feature type="domain" description="Peptidase M28" evidence="13">
    <location>
        <begin position="414"/>
        <end position="635"/>
    </location>
</feature>
<dbReference type="FunFam" id="3.40.630.10:FF:000029">
    <property type="entry name" value="Glutaminyl-peptide cyclotransferase"/>
    <property type="match status" value="1"/>
</dbReference>
<keyword evidence="8" id="KW-0479">Metal-binding</keyword>
<dbReference type="EMBL" id="CAJNOM010000213">
    <property type="protein sequence ID" value="CAF1237746.1"/>
    <property type="molecule type" value="Genomic_DNA"/>
</dbReference>
<dbReference type="InterPro" id="IPR007484">
    <property type="entry name" value="Peptidase_M28"/>
</dbReference>
<keyword evidence="12" id="KW-0472">Membrane</keyword>
<keyword evidence="15" id="KW-1185">Reference proteome</keyword>
<dbReference type="PANTHER" id="PTHR12283:SF6">
    <property type="entry name" value="GLUTAMINYL-PEPTIDE CYCLOTRANSFERASE-RELATED"/>
    <property type="match status" value="1"/>
</dbReference>
<evidence type="ECO:0000256" key="10">
    <source>
        <dbReference type="ARBA" id="ARBA00023157"/>
    </source>
</evidence>
<evidence type="ECO:0000313" key="14">
    <source>
        <dbReference type="EMBL" id="CAF1237746.1"/>
    </source>
</evidence>
<evidence type="ECO:0000256" key="3">
    <source>
        <dbReference type="ARBA" id="ARBA00006014"/>
    </source>
</evidence>
<dbReference type="GO" id="GO:0016603">
    <property type="term" value="F:glutaminyl-peptide cyclotransferase activity"/>
    <property type="evidence" value="ECO:0007669"/>
    <property type="project" value="UniProtKB-EC"/>
</dbReference>
<evidence type="ECO:0000256" key="7">
    <source>
        <dbReference type="ARBA" id="ARBA00022679"/>
    </source>
</evidence>
<dbReference type="Proteomes" id="UP000663832">
    <property type="component" value="Unassembled WGS sequence"/>
</dbReference>
<feature type="transmembrane region" description="Helical" evidence="12">
    <location>
        <begin position="15"/>
        <end position="33"/>
    </location>
</feature>
<evidence type="ECO:0000256" key="8">
    <source>
        <dbReference type="ARBA" id="ARBA00022723"/>
    </source>
</evidence>
<dbReference type="GO" id="GO:0005576">
    <property type="term" value="C:extracellular region"/>
    <property type="evidence" value="ECO:0007669"/>
    <property type="project" value="UniProtKB-SubCell"/>
</dbReference>
<keyword evidence="12" id="KW-1133">Transmembrane helix</keyword>
<dbReference type="InterPro" id="IPR040234">
    <property type="entry name" value="QC/QCL"/>
</dbReference>
<organism evidence="14 15">
    <name type="scientific">Adineta steineri</name>
    <dbReference type="NCBI Taxonomy" id="433720"/>
    <lineage>
        <taxon>Eukaryota</taxon>
        <taxon>Metazoa</taxon>
        <taxon>Spiralia</taxon>
        <taxon>Gnathifera</taxon>
        <taxon>Rotifera</taxon>
        <taxon>Eurotatoria</taxon>
        <taxon>Bdelloidea</taxon>
        <taxon>Adinetida</taxon>
        <taxon>Adinetidae</taxon>
        <taxon>Adineta</taxon>
    </lineage>
</organism>
<evidence type="ECO:0000256" key="1">
    <source>
        <dbReference type="ARBA" id="ARBA00000001"/>
    </source>
</evidence>
<dbReference type="OrthoDB" id="3907302at2759"/>
<dbReference type="CDD" id="cd03880">
    <property type="entry name" value="M28_QC_like"/>
    <property type="match status" value="1"/>
</dbReference>